<dbReference type="GeneTree" id="ENSGT00980000200651"/>
<name>A0AAY4BU24_9TELE</name>
<accession>A0AAY4BU24</accession>
<sequence length="48" mass="5367">MKCSLERLMFLGNSGVGKSSFIHHYCRGHFPNSMSSTVGKTHAPVGWW</sequence>
<dbReference type="Pfam" id="PF08477">
    <property type="entry name" value="Roc"/>
    <property type="match status" value="1"/>
</dbReference>
<keyword evidence="2" id="KW-1185">Reference proteome</keyword>
<dbReference type="Gene3D" id="3.40.50.300">
    <property type="entry name" value="P-loop containing nucleotide triphosphate hydrolases"/>
    <property type="match status" value="1"/>
</dbReference>
<organism evidence="1 2">
    <name type="scientific">Denticeps clupeoides</name>
    <name type="common">denticle herring</name>
    <dbReference type="NCBI Taxonomy" id="299321"/>
    <lineage>
        <taxon>Eukaryota</taxon>
        <taxon>Metazoa</taxon>
        <taxon>Chordata</taxon>
        <taxon>Craniata</taxon>
        <taxon>Vertebrata</taxon>
        <taxon>Euteleostomi</taxon>
        <taxon>Actinopterygii</taxon>
        <taxon>Neopterygii</taxon>
        <taxon>Teleostei</taxon>
        <taxon>Clupei</taxon>
        <taxon>Clupeiformes</taxon>
        <taxon>Denticipitoidei</taxon>
        <taxon>Denticipitidae</taxon>
        <taxon>Denticeps</taxon>
    </lineage>
</organism>
<dbReference type="SUPFAM" id="SSF52540">
    <property type="entry name" value="P-loop containing nucleoside triphosphate hydrolases"/>
    <property type="match status" value="1"/>
</dbReference>
<dbReference type="InterPro" id="IPR027417">
    <property type="entry name" value="P-loop_NTPase"/>
</dbReference>
<dbReference type="AlphaFoldDB" id="A0AAY4BU24"/>
<evidence type="ECO:0000313" key="2">
    <source>
        <dbReference type="Proteomes" id="UP000694580"/>
    </source>
</evidence>
<reference evidence="1" key="2">
    <citation type="submission" date="2025-09" db="UniProtKB">
        <authorList>
            <consortium name="Ensembl"/>
        </authorList>
    </citation>
    <scope>IDENTIFICATION</scope>
</reference>
<dbReference type="Proteomes" id="UP000694580">
    <property type="component" value="Unplaced"/>
</dbReference>
<reference evidence="1" key="1">
    <citation type="submission" date="2025-08" db="UniProtKB">
        <authorList>
            <consortium name="Ensembl"/>
        </authorList>
    </citation>
    <scope>IDENTIFICATION</scope>
</reference>
<proteinExistence type="predicted"/>
<protein>
    <submittedName>
        <fullName evidence="1">Uncharacterized protein</fullName>
    </submittedName>
</protein>
<evidence type="ECO:0000313" key="1">
    <source>
        <dbReference type="Ensembl" id="ENSDCDP00010024032.1"/>
    </source>
</evidence>
<dbReference type="Ensembl" id="ENSDCDT00010029678.1">
    <property type="protein sequence ID" value="ENSDCDP00010024032.1"/>
    <property type="gene ID" value="ENSDCDG00010015198.1"/>
</dbReference>